<dbReference type="AlphaFoldDB" id="A0AAE0NSH6"/>
<gene>
    <name evidence="2" type="ORF">B0H63DRAFT_141671</name>
</gene>
<comment type="caution">
    <text evidence="2">The sequence shown here is derived from an EMBL/GenBank/DDBJ whole genome shotgun (WGS) entry which is preliminary data.</text>
</comment>
<reference evidence="2" key="1">
    <citation type="journal article" date="2023" name="Mol. Phylogenet. Evol.">
        <title>Genome-scale phylogeny and comparative genomics of the fungal order Sordariales.</title>
        <authorList>
            <person name="Hensen N."/>
            <person name="Bonometti L."/>
            <person name="Westerberg I."/>
            <person name="Brannstrom I.O."/>
            <person name="Guillou S."/>
            <person name="Cros-Aarteil S."/>
            <person name="Calhoun S."/>
            <person name="Haridas S."/>
            <person name="Kuo A."/>
            <person name="Mondo S."/>
            <person name="Pangilinan J."/>
            <person name="Riley R."/>
            <person name="LaButti K."/>
            <person name="Andreopoulos B."/>
            <person name="Lipzen A."/>
            <person name="Chen C."/>
            <person name="Yan M."/>
            <person name="Daum C."/>
            <person name="Ng V."/>
            <person name="Clum A."/>
            <person name="Steindorff A."/>
            <person name="Ohm R.A."/>
            <person name="Martin F."/>
            <person name="Silar P."/>
            <person name="Natvig D.O."/>
            <person name="Lalanne C."/>
            <person name="Gautier V."/>
            <person name="Ament-Velasquez S.L."/>
            <person name="Kruys A."/>
            <person name="Hutchinson M.I."/>
            <person name="Powell A.J."/>
            <person name="Barry K."/>
            <person name="Miller A.N."/>
            <person name="Grigoriev I.V."/>
            <person name="Debuchy R."/>
            <person name="Gladieux P."/>
            <person name="Hiltunen Thoren M."/>
            <person name="Johannesson H."/>
        </authorList>
    </citation>
    <scope>NUCLEOTIDE SEQUENCE</scope>
    <source>
        <strain evidence="2">CBS 232.78</strain>
    </source>
</reference>
<dbReference type="InterPro" id="IPR010730">
    <property type="entry name" value="HET"/>
</dbReference>
<name>A0AAE0NSH6_9PEZI</name>
<evidence type="ECO:0000313" key="2">
    <source>
        <dbReference type="EMBL" id="KAK3386866.1"/>
    </source>
</evidence>
<evidence type="ECO:0000313" key="3">
    <source>
        <dbReference type="Proteomes" id="UP001285441"/>
    </source>
</evidence>
<feature type="domain" description="Heterokaryon incompatibility" evidence="1">
    <location>
        <begin position="25"/>
        <end position="147"/>
    </location>
</feature>
<protein>
    <submittedName>
        <fullName evidence="2">Heterokaryon incompatibility protein-domain-containing protein</fullName>
    </submittedName>
</protein>
<dbReference type="PANTHER" id="PTHR33112:SF16">
    <property type="entry name" value="HETEROKARYON INCOMPATIBILITY DOMAIN-CONTAINING PROTEIN"/>
    <property type="match status" value="1"/>
</dbReference>
<keyword evidence="3" id="KW-1185">Reference proteome</keyword>
<dbReference type="Pfam" id="PF06985">
    <property type="entry name" value="HET"/>
    <property type="match status" value="1"/>
</dbReference>
<organism evidence="2 3">
    <name type="scientific">Podospora didyma</name>
    <dbReference type="NCBI Taxonomy" id="330526"/>
    <lineage>
        <taxon>Eukaryota</taxon>
        <taxon>Fungi</taxon>
        <taxon>Dikarya</taxon>
        <taxon>Ascomycota</taxon>
        <taxon>Pezizomycotina</taxon>
        <taxon>Sordariomycetes</taxon>
        <taxon>Sordariomycetidae</taxon>
        <taxon>Sordariales</taxon>
        <taxon>Podosporaceae</taxon>
        <taxon>Podospora</taxon>
    </lineage>
</organism>
<dbReference type="Proteomes" id="UP001285441">
    <property type="component" value="Unassembled WGS sequence"/>
</dbReference>
<sequence>MLNRDTSAVFLSASIPPELLQSPGAATFRHVFDVTRSLGFRYLWIDSLCIMQDNDSEKAAEIAHMEEVYSDSSLNISATDAESGSDGLIFDRNPLAVNPCRRTMVSTSAQKSLSNSEPLIACTPWQNEFRDYVTEAPLNKRVWVFQERTLTPRVVYFTKKEIYWECHSLRAPEIHPVGGEGHCGDRR</sequence>
<dbReference type="EMBL" id="JAULSW010000003">
    <property type="protein sequence ID" value="KAK3386866.1"/>
    <property type="molecule type" value="Genomic_DNA"/>
</dbReference>
<dbReference type="PANTHER" id="PTHR33112">
    <property type="entry name" value="DOMAIN PROTEIN, PUTATIVE-RELATED"/>
    <property type="match status" value="1"/>
</dbReference>
<evidence type="ECO:0000259" key="1">
    <source>
        <dbReference type="Pfam" id="PF06985"/>
    </source>
</evidence>
<reference evidence="2" key="2">
    <citation type="submission" date="2023-06" db="EMBL/GenBank/DDBJ databases">
        <authorList>
            <consortium name="Lawrence Berkeley National Laboratory"/>
            <person name="Haridas S."/>
            <person name="Hensen N."/>
            <person name="Bonometti L."/>
            <person name="Westerberg I."/>
            <person name="Brannstrom I.O."/>
            <person name="Guillou S."/>
            <person name="Cros-Aarteil S."/>
            <person name="Calhoun S."/>
            <person name="Kuo A."/>
            <person name="Mondo S."/>
            <person name="Pangilinan J."/>
            <person name="Riley R."/>
            <person name="LaButti K."/>
            <person name="Andreopoulos B."/>
            <person name="Lipzen A."/>
            <person name="Chen C."/>
            <person name="Yanf M."/>
            <person name="Daum C."/>
            <person name="Ng V."/>
            <person name="Clum A."/>
            <person name="Steindorff A."/>
            <person name="Ohm R."/>
            <person name="Martin F."/>
            <person name="Silar P."/>
            <person name="Natvig D."/>
            <person name="Lalanne C."/>
            <person name="Gautier V."/>
            <person name="Ament-velasquez S.L."/>
            <person name="Kruys A."/>
            <person name="Hutchinson M.I."/>
            <person name="Powell A.J."/>
            <person name="Barry K."/>
            <person name="Miller A.N."/>
            <person name="Grigoriev I.V."/>
            <person name="Debuchy R."/>
            <person name="Gladieux P."/>
            <person name="Thoren M.H."/>
            <person name="Johannesson H."/>
        </authorList>
    </citation>
    <scope>NUCLEOTIDE SEQUENCE</scope>
    <source>
        <strain evidence="2">CBS 232.78</strain>
    </source>
</reference>
<proteinExistence type="predicted"/>
<accession>A0AAE0NSH6</accession>